<sequence length="376" mass="41699">MAARNELAVKGMRVTKISERKGLQIDITKEKVPLVDIMHFSRQMATFLRAGIPVTEAIDNLRIDAKNKRFKAILGDVLERVTGGRSITEALGMHADVFPPYFMALLGSAELTGRMDDAFDQLHKYIRRDIELARSVRKALIYPMILLVISLVVCLVIVVFAIPRFAEFFKDFDAELPLPTRMLMAVADFVHSPAGMITAVILVFGSVGLTFYVRTTTGRRNMHALQLKTPLISTVVTYSSTERFTRVLAVLLDAGVPLPEALPTSIDCSNNLVYKERLSVAMEGVLEGRGFAEPLAQTNLFPSTVVQMIRVGERSGELSEQLENAASFYEEELDYAVDKMTAVFEPLMIVFIGCVVGFVALAMVSAMYGIYNQVEV</sequence>
<evidence type="ECO:0000256" key="5">
    <source>
        <dbReference type="ARBA" id="ARBA00022692"/>
    </source>
</evidence>
<dbReference type="GO" id="GO:0015628">
    <property type="term" value="P:protein secretion by the type II secretion system"/>
    <property type="evidence" value="ECO:0007669"/>
    <property type="project" value="TreeGrafter"/>
</dbReference>
<dbReference type="GO" id="GO:0005886">
    <property type="term" value="C:plasma membrane"/>
    <property type="evidence" value="ECO:0007669"/>
    <property type="project" value="UniProtKB-SubCell"/>
</dbReference>
<feature type="transmembrane region" description="Helical" evidence="8">
    <location>
        <begin position="182"/>
        <end position="213"/>
    </location>
</feature>
<organism evidence="10">
    <name type="scientific">freshwater metagenome</name>
    <dbReference type="NCBI Taxonomy" id="449393"/>
    <lineage>
        <taxon>unclassified sequences</taxon>
        <taxon>metagenomes</taxon>
        <taxon>ecological metagenomes</taxon>
    </lineage>
</organism>
<evidence type="ECO:0000259" key="9">
    <source>
        <dbReference type="Pfam" id="PF00482"/>
    </source>
</evidence>
<dbReference type="InterPro" id="IPR003004">
    <property type="entry name" value="GspF/PilC"/>
</dbReference>
<dbReference type="PANTHER" id="PTHR30012:SF4">
    <property type="entry name" value="MSHA BIOGENESIS PROTEIN MSHG"/>
    <property type="match status" value="1"/>
</dbReference>
<comment type="similarity">
    <text evidence="2">Belongs to the GSP F family.</text>
</comment>
<evidence type="ECO:0000256" key="8">
    <source>
        <dbReference type="SAM" id="Phobius"/>
    </source>
</evidence>
<evidence type="ECO:0000256" key="7">
    <source>
        <dbReference type="ARBA" id="ARBA00023136"/>
    </source>
</evidence>
<evidence type="ECO:0000256" key="3">
    <source>
        <dbReference type="ARBA" id="ARBA00022475"/>
    </source>
</evidence>
<dbReference type="EMBL" id="CAFBMG010000123">
    <property type="protein sequence ID" value="CAB4910174.1"/>
    <property type="molecule type" value="Genomic_DNA"/>
</dbReference>
<dbReference type="AlphaFoldDB" id="A0A6J7GSJ6"/>
<dbReference type="Gene3D" id="1.20.81.30">
    <property type="entry name" value="Type II secretion system (T2SS), domain F"/>
    <property type="match status" value="2"/>
</dbReference>
<keyword evidence="6 8" id="KW-1133">Transmembrane helix</keyword>
<name>A0A6J7GSJ6_9ZZZZ</name>
<feature type="transmembrane region" description="Helical" evidence="8">
    <location>
        <begin position="140"/>
        <end position="162"/>
    </location>
</feature>
<accession>A0A6J7GSJ6</accession>
<dbReference type="PRINTS" id="PR00812">
    <property type="entry name" value="BCTERIALGSPF"/>
</dbReference>
<dbReference type="Pfam" id="PF00482">
    <property type="entry name" value="T2SSF"/>
    <property type="match status" value="2"/>
</dbReference>
<keyword evidence="7 8" id="KW-0472">Membrane</keyword>
<feature type="domain" description="Type II secretion system protein GspF" evidence="9">
    <location>
        <begin position="244"/>
        <end position="364"/>
    </location>
</feature>
<evidence type="ECO:0000256" key="4">
    <source>
        <dbReference type="ARBA" id="ARBA00022519"/>
    </source>
</evidence>
<keyword evidence="3" id="KW-1003">Cell membrane</keyword>
<protein>
    <submittedName>
        <fullName evidence="10">Unannotated protein</fullName>
    </submittedName>
</protein>
<feature type="domain" description="Type II secretion system protein GspF" evidence="9">
    <location>
        <begin position="40"/>
        <end position="163"/>
    </location>
</feature>
<evidence type="ECO:0000256" key="1">
    <source>
        <dbReference type="ARBA" id="ARBA00004429"/>
    </source>
</evidence>
<reference evidence="10" key="1">
    <citation type="submission" date="2020-05" db="EMBL/GenBank/DDBJ databases">
        <authorList>
            <person name="Chiriac C."/>
            <person name="Salcher M."/>
            <person name="Ghai R."/>
            <person name="Kavagutti S V."/>
        </authorList>
    </citation>
    <scope>NUCLEOTIDE SEQUENCE</scope>
</reference>
<dbReference type="InterPro" id="IPR018076">
    <property type="entry name" value="T2SS_GspF_dom"/>
</dbReference>
<keyword evidence="4" id="KW-0997">Cell inner membrane</keyword>
<gene>
    <name evidence="10" type="ORF">UFOPK3519_01362</name>
</gene>
<dbReference type="FunFam" id="1.20.81.30:FF:000001">
    <property type="entry name" value="Type II secretion system protein F"/>
    <property type="match status" value="1"/>
</dbReference>
<comment type="subcellular location">
    <subcellularLocation>
        <location evidence="1">Cell inner membrane</location>
        <topology evidence="1">Multi-pass membrane protein</topology>
    </subcellularLocation>
</comment>
<proteinExistence type="inferred from homology"/>
<feature type="transmembrane region" description="Helical" evidence="8">
    <location>
        <begin position="347"/>
        <end position="371"/>
    </location>
</feature>
<dbReference type="PANTHER" id="PTHR30012">
    <property type="entry name" value="GENERAL SECRETION PATHWAY PROTEIN"/>
    <property type="match status" value="1"/>
</dbReference>
<evidence type="ECO:0000313" key="10">
    <source>
        <dbReference type="EMBL" id="CAB4910174.1"/>
    </source>
</evidence>
<keyword evidence="5 8" id="KW-0812">Transmembrane</keyword>
<evidence type="ECO:0000256" key="2">
    <source>
        <dbReference type="ARBA" id="ARBA00005745"/>
    </source>
</evidence>
<dbReference type="InterPro" id="IPR042094">
    <property type="entry name" value="T2SS_GspF_sf"/>
</dbReference>
<evidence type="ECO:0000256" key="6">
    <source>
        <dbReference type="ARBA" id="ARBA00022989"/>
    </source>
</evidence>